<keyword evidence="4" id="KW-0520">NAD</keyword>
<comment type="similarity">
    <text evidence="1 5">Belongs to the D-isomer specific 2-hydroxyacid dehydrogenase family.</text>
</comment>
<dbReference type="GO" id="GO:0008652">
    <property type="term" value="P:amino acid biosynthetic process"/>
    <property type="evidence" value="ECO:0007669"/>
    <property type="project" value="UniProtKB-KW"/>
</dbReference>
<evidence type="ECO:0000256" key="2">
    <source>
        <dbReference type="ARBA" id="ARBA00022605"/>
    </source>
</evidence>
<keyword evidence="9" id="KW-1185">Reference proteome</keyword>
<keyword evidence="2" id="KW-0028">Amino-acid biosynthesis</keyword>
<evidence type="ECO:0000256" key="1">
    <source>
        <dbReference type="ARBA" id="ARBA00005854"/>
    </source>
</evidence>
<dbReference type="KEGG" id="naci:NUH88_21645"/>
<name>A0A9J7AQU4_9PROT</name>
<evidence type="ECO:0000259" key="7">
    <source>
        <dbReference type="Pfam" id="PF02826"/>
    </source>
</evidence>
<feature type="domain" description="D-isomer specific 2-hydroxyacid dehydrogenase catalytic" evidence="6">
    <location>
        <begin position="16"/>
        <end position="313"/>
    </location>
</feature>
<evidence type="ECO:0000256" key="5">
    <source>
        <dbReference type="RuleBase" id="RU003719"/>
    </source>
</evidence>
<dbReference type="InterPro" id="IPR006139">
    <property type="entry name" value="D-isomer_2_OHA_DH_cat_dom"/>
</dbReference>
<evidence type="ECO:0000259" key="6">
    <source>
        <dbReference type="Pfam" id="PF00389"/>
    </source>
</evidence>
<dbReference type="InterPro" id="IPR029753">
    <property type="entry name" value="D-isomer_DH_CS"/>
</dbReference>
<dbReference type="EMBL" id="CP102480">
    <property type="protein sequence ID" value="UUX49979.1"/>
    <property type="molecule type" value="Genomic_DNA"/>
</dbReference>
<dbReference type="GO" id="GO:0016616">
    <property type="term" value="F:oxidoreductase activity, acting on the CH-OH group of donors, NAD or NADP as acceptor"/>
    <property type="evidence" value="ECO:0007669"/>
    <property type="project" value="InterPro"/>
</dbReference>
<protein>
    <submittedName>
        <fullName evidence="8">D-2-hydroxyacid dehydrogenase family protein</fullName>
    </submittedName>
</protein>
<dbReference type="FunFam" id="3.40.50.720:FF:000203">
    <property type="entry name" value="D-3-phosphoglycerate dehydrogenase (SerA)"/>
    <property type="match status" value="1"/>
</dbReference>
<accession>A0A9J7AQU4</accession>
<evidence type="ECO:0000256" key="4">
    <source>
        <dbReference type="ARBA" id="ARBA00023027"/>
    </source>
</evidence>
<dbReference type="Pfam" id="PF00389">
    <property type="entry name" value="2-Hacid_dh"/>
    <property type="match status" value="1"/>
</dbReference>
<dbReference type="InterPro" id="IPR029752">
    <property type="entry name" value="D-isomer_DH_CS1"/>
</dbReference>
<organism evidence="8 9">
    <name type="scientific">Nisaea acidiphila</name>
    <dbReference type="NCBI Taxonomy" id="1862145"/>
    <lineage>
        <taxon>Bacteria</taxon>
        <taxon>Pseudomonadati</taxon>
        <taxon>Pseudomonadota</taxon>
        <taxon>Alphaproteobacteria</taxon>
        <taxon>Rhodospirillales</taxon>
        <taxon>Thalassobaculaceae</taxon>
        <taxon>Nisaea</taxon>
    </lineage>
</organism>
<dbReference type="Pfam" id="PF02826">
    <property type="entry name" value="2-Hacid_dh_C"/>
    <property type="match status" value="1"/>
</dbReference>
<dbReference type="InterPro" id="IPR036291">
    <property type="entry name" value="NAD(P)-bd_dom_sf"/>
</dbReference>
<evidence type="ECO:0000313" key="8">
    <source>
        <dbReference type="EMBL" id="UUX49979.1"/>
    </source>
</evidence>
<evidence type="ECO:0000256" key="3">
    <source>
        <dbReference type="ARBA" id="ARBA00023002"/>
    </source>
</evidence>
<dbReference type="Proteomes" id="UP001060336">
    <property type="component" value="Chromosome"/>
</dbReference>
<feature type="domain" description="D-isomer specific 2-hydroxyacid dehydrogenase NAD-binding" evidence="7">
    <location>
        <begin position="113"/>
        <end position="286"/>
    </location>
</feature>
<dbReference type="RefSeq" id="WP_257768924.1">
    <property type="nucleotide sequence ID" value="NZ_CP102480.1"/>
</dbReference>
<proteinExistence type="inferred from homology"/>
<dbReference type="CDD" id="cd12169">
    <property type="entry name" value="PGDH_like_1"/>
    <property type="match status" value="1"/>
</dbReference>
<dbReference type="PROSITE" id="PS00065">
    <property type="entry name" value="D_2_HYDROXYACID_DH_1"/>
    <property type="match status" value="1"/>
</dbReference>
<dbReference type="SUPFAM" id="SSF52283">
    <property type="entry name" value="Formate/glycerate dehydrogenase catalytic domain-like"/>
    <property type="match status" value="1"/>
</dbReference>
<gene>
    <name evidence="8" type="ORF">NUH88_21645</name>
</gene>
<dbReference type="AlphaFoldDB" id="A0A9J7AQU4"/>
<dbReference type="InterPro" id="IPR006140">
    <property type="entry name" value="D-isomer_DH_NAD-bd"/>
</dbReference>
<dbReference type="SUPFAM" id="SSF51735">
    <property type="entry name" value="NAD(P)-binding Rossmann-fold domains"/>
    <property type="match status" value="1"/>
</dbReference>
<dbReference type="GO" id="GO:0051287">
    <property type="term" value="F:NAD binding"/>
    <property type="evidence" value="ECO:0007669"/>
    <property type="project" value="InterPro"/>
</dbReference>
<dbReference type="PANTHER" id="PTHR42789">
    <property type="entry name" value="D-ISOMER SPECIFIC 2-HYDROXYACID DEHYDROGENASE FAMILY PROTEIN (AFU_ORTHOLOGUE AFUA_6G10090)"/>
    <property type="match status" value="1"/>
</dbReference>
<keyword evidence="3 5" id="KW-0560">Oxidoreductase</keyword>
<reference evidence="8" key="1">
    <citation type="submission" date="2022-08" db="EMBL/GenBank/DDBJ databases">
        <title>Nisaea acidiphila sp. nov., isolated from a marine algal debris and emended description of the genus Nisaea Urios et al. 2008.</title>
        <authorList>
            <person name="Kwon K."/>
        </authorList>
    </citation>
    <scope>NUCLEOTIDE SEQUENCE</scope>
    <source>
        <strain evidence="8">MEBiC11861</strain>
    </source>
</reference>
<dbReference type="PANTHER" id="PTHR42789:SF1">
    <property type="entry name" value="D-ISOMER SPECIFIC 2-HYDROXYACID DEHYDROGENASE FAMILY PROTEIN (AFU_ORTHOLOGUE AFUA_6G10090)"/>
    <property type="match status" value="1"/>
</dbReference>
<dbReference type="InterPro" id="IPR050857">
    <property type="entry name" value="D-2-hydroxyacid_DH"/>
</dbReference>
<dbReference type="Gene3D" id="3.40.50.720">
    <property type="entry name" value="NAD(P)-binding Rossmann-like Domain"/>
    <property type="match status" value="2"/>
</dbReference>
<dbReference type="PROSITE" id="PS00671">
    <property type="entry name" value="D_2_HYDROXYACID_DH_3"/>
    <property type="match status" value="1"/>
</dbReference>
<evidence type="ECO:0000313" key="9">
    <source>
        <dbReference type="Proteomes" id="UP001060336"/>
    </source>
</evidence>
<sequence>MPKIAILDDYANVSLRMADWESLPEGYETVVFTDNLVEHDALVDRLKDFEIVCAMRERTPFPAEIFQRLPKLKLFVTSGMRNNSVDFPAARACGIPVCGTATSGNTTKEHTWAMLMALARQVAHDDRMMREGKWQTRIGIDLMGRTLGVIGLGKLGSQVSEIAKLFGMDVVAWSPNLTEERCAEVGVRKAPSKEALLREADIVTVHIVLSDRSRHTIDAASLAMMKPTALLVNTSRGPIVDEDALIDALKNNRIAGAAVDVFEPEPLPADHPIRKLDNILLTPHMGYVTEETYKLFYGEMVEDIIAWHEGKPIRVLN</sequence>